<comment type="caution">
    <text evidence="2">The sequence shown here is derived from an EMBL/GenBank/DDBJ whole genome shotgun (WGS) entry which is preliminary data.</text>
</comment>
<evidence type="ECO:0000313" key="3">
    <source>
        <dbReference type="Proteomes" id="UP000583454"/>
    </source>
</evidence>
<feature type="domain" description="BioF2-like acetyltransferase" evidence="1">
    <location>
        <begin position="184"/>
        <end position="327"/>
    </location>
</feature>
<sequence length="387" mass="42262">MHHGAAQGPTIRVHASLRDAEADLETPGLAGYAFGRHAWLRAWHDTLGVGVAPAIVVVADVRVRMVIPLGIRRSRGLRVLEFLGGSVTDYNAPLADPAFAGNLDAASVRTLWTRIAAVLPPHDTVRLLRMPASLDPPEGAGTGRVPNPLVHLPGAMAAGVARSVALPDSYAALVGSMRSQFVGDTRRRWRRLAEVGSSDFAVAADAAAMRDLLVGLKRMKSRRWLETGDRDWFADPAFAGFYDAMGRMTLPEGRIHGCALSVAGTVVAAHLGLVYRGRFYVLLLGWESGDWQRFSTGRLMIDAMMKAAIDEDHQVFDFTVGDEAYKREWADTELPLFRCEGAVTMRGRLALASISMREDIRARAKRVTWLRRAIRRLAGRPPLPGTG</sequence>
<gene>
    <name evidence="2" type="ORF">HNR00_005003</name>
</gene>
<evidence type="ECO:0000313" key="2">
    <source>
        <dbReference type="EMBL" id="MBB5760254.1"/>
    </source>
</evidence>
<dbReference type="SUPFAM" id="SSF55729">
    <property type="entry name" value="Acyl-CoA N-acyltransferases (Nat)"/>
    <property type="match status" value="1"/>
</dbReference>
<protein>
    <submittedName>
        <fullName evidence="2">CelD/BcsL family acetyltransferase involved in cellulose biosynthesis</fullName>
    </submittedName>
</protein>
<evidence type="ECO:0000259" key="1">
    <source>
        <dbReference type="Pfam" id="PF13480"/>
    </source>
</evidence>
<proteinExistence type="predicted"/>
<reference evidence="2 3" key="1">
    <citation type="submission" date="2020-08" db="EMBL/GenBank/DDBJ databases">
        <title>Genomic Encyclopedia of Type Strains, Phase IV (KMG-IV): sequencing the most valuable type-strain genomes for metagenomic binning, comparative biology and taxonomic classification.</title>
        <authorList>
            <person name="Goeker M."/>
        </authorList>
    </citation>
    <scope>NUCLEOTIDE SEQUENCE [LARGE SCALE GENOMIC DNA]</scope>
    <source>
        <strain evidence="2 3">DSM 2163</strain>
    </source>
</reference>
<keyword evidence="3" id="KW-1185">Reference proteome</keyword>
<organism evidence="2 3">
    <name type="scientific">Methylorubrum rhodinum</name>
    <dbReference type="NCBI Taxonomy" id="29428"/>
    <lineage>
        <taxon>Bacteria</taxon>
        <taxon>Pseudomonadati</taxon>
        <taxon>Pseudomonadota</taxon>
        <taxon>Alphaproteobacteria</taxon>
        <taxon>Hyphomicrobiales</taxon>
        <taxon>Methylobacteriaceae</taxon>
        <taxon>Methylorubrum</taxon>
    </lineage>
</organism>
<dbReference type="InterPro" id="IPR016181">
    <property type="entry name" value="Acyl_CoA_acyltransferase"/>
</dbReference>
<dbReference type="AlphaFoldDB" id="A0A840ZT12"/>
<dbReference type="GO" id="GO:0016740">
    <property type="term" value="F:transferase activity"/>
    <property type="evidence" value="ECO:0007669"/>
    <property type="project" value="UniProtKB-KW"/>
</dbReference>
<dbReference type="InterPro" id="IPR038740">
    <property type="entry name" value="BioF2-like_GNAT_dom"/>
</dbReference>
<keyword evidence="2" id="KW-0808">Transferase</keyword>
<accession>A0A840ZT12</accession>
<dbReference type="EMBL" id="JACHOP010000040">
    <property type="protein sequence ID" value="MBB5760254.1"/>
    <property type="molecule type" value="Genomic_DNA"/>
</dbReference>
<dbReference type="Pfam" id="PF13480">
    <property type="entry name" value="Acetyltransf_6"/>
    <property type="match status" value="1"/>
</dbReference>
<dbReference type="Gene3D" id="3.40.630.30">
    <property type="match status" value="1"/>
</dbReference>
<dbReference type="RefSeq" id="WP_183574036.1">
    <property type="nucleotide sequence ID" value="NZ_JACHOP010000040.1"/>
</dbReference>
<dbReference type="Proteomes" id="UP000583454">
    <property type="component" value="Unassembled WGS sequence"/>
</dbReference>
<name>A0A840ZT12_9HYPH</name>